<keyword evidence="1" id="KW-0812">Transmembrane</keyword>
<proteinExistence type="predicted"/>
<dbReference type="Proteomes" id="UP000521017">
    <property type="component" value="Unassembled WGS sequence"/>
</dbReference>
<feature type="transmembrane region" description="Helical" evidence="1">
    <location>
        <begin position="375"/>
        <end position="401"/>
    </location>
</feature>
<feature type="transmembrane region" description="Helical" evidence="1">
    <location>
        <begin position="7"/>
        <end position="26"/>
    </location>
</feature>
<evidence type="ECO:0000313" key="2">
    <source>
        <dbReference type="EMBL" id="MBB6500966.1"/>
    </source>
</evidence>
<gene>
    <name evidence="2" type="ORF">HDF25_003129</name>
</gene>
<feature type="transmembrane region" description="Helical" evidence="1">
    <location>
        <begin position="203"/>
        <end position="222"/>
    </location>
</feature>
<sequence length="418" mass="47694">MSRFLKQLMTGIALSFYLFPIAFTFLPSTINTKMMLAVLGVILLVFNWLNENKIILSKELLGATGIVTLFSIICYFSADYNNTADYSYANYFTTFFVWLGAAYAVCTIMGKVHGYCNLRLLTFYAVGVCFIQCVAAIMIDRIPEFQHLVDSVVNQGQDFVLSVGRLYGIGASLDTAGIRFAIVLLMTAAVLSKDKQVLSSKKTIFILLIAFFTIAIIGDMIARTTSVGLVMAIIYFILNTDIFRLVMRRKYLTFHAIFGLMLLVVVAISAYLYNTDKNFHTDIRFAFEGFFNWVEYGEFRTSSTDKLNTVMWIWPKDLKTWIIGSGRFGLFAFSSDIGYCRFILYCGLTGFSVFASLFVYNATVFAIRYKMYRDLFIFLLAYTFIVWIKVSTDIFFLYALFYCMDDEKYKKNGGRKTA</sequence>
<reference evidence="2 3" key="1">
    <citation type="submission" date="2020-08" db="EMBL/GenBank/DDBJ databases">
        <title>Genomic Encyclopedia of Type Strains, Phase IV (KMG-V): Genome sequencing to study the core and pangenomes of soil and plant-associated prokaryotes.</title>
        <authorList>
            <person name="Whitman W."/>
        </authorList>
    </citation>
    <scope>NUCLEOTIDE SEQUENCE [LARGE SCALE GENOMIC DNA]</scope>
    <source>
        <strain evidence="2 3">M2T3</strain>
    </source>
</reference>
<comment type="caution">
    <text evidence="2">The sequence shown here is derived from an EMBL/GenBank/DDBJ whole genome shotgun (WGS) entry which is preliminary data.</text>
</comment>
<name>A0A7X0J790_9SPHI</name>
<evidence type="ECO:0000256" key="1">
    <source>
        <dbReference type="SAM" id="Phobius"/>
    </source>
</evidence>
<accession>A0A7X0J790</accession>
<feature type="transmembrane region" description="Helical" evidence="1">
    <location>
        <begin position="254"/>
        <end position="273"/>
    </location>
</feature>
<organism evidence="2 3">
    <name type="scientific">Pedobacter cryoconitis</name>
    <dbReference type="NCBI Taxonomy" id="188932"/>
    <lineage>
        <taxon>Bacteria</taxon>
        <taxon>Pseudomonadati</taxon>
        <taxon>Bacteroidota</taxon>
        <taxon>Sphingobacteriia</taxon>
        <taxon>Sphingobacteriales</taxon>
        <taxon>Sphingobacteriaceae</taxon>
        <taxon>Pedobacter</taxon>
    </lineage>
</organism>
<keyword evidence="1" id="KW-1133">Transmembrane helix</keyword>
<dbReference type="RefSeq" id="WP_184626271.1">
    <property type="nucleotide sequence ID" value="NZ_JACHCC010000008.1"/>
</dbReference>
<feature type="transmembrane region" description="Helical" evidence="1">
    <location>
        <begin position="61"/>
        <end position="78"/>
    </location>
</feature>
<feature type="transmembrane region" description="Helical" evidence="1">
    <location>
        <begin position="166"/>
        <end position="191"/>
    </location>
</feature>
<evidence type="ECO:0000313" key="3">
    <source>
        <dbReference type="Proteomes" id="UP000521017"/>
    </source>
</evidence>
<feature type="transmembrane region" description="Helical" evidence="1">
    <location>
        <begin position="90"/>
        <end position="109"/>
    </location>
</feature>
<dbReference type="AlphaFoldDB" id="A0A7X0J790"/>
<keyword evidence="1" id="KW-0472">Membrane</keyword>
<feature type="transmembrane region" description="Helical" evidence="1">
    <location>
        <begin position="342"/>
        <end position="363"/>
    </location>
</feature>
<feature type="transmembrane region" description="Helical" evidence="1">
    <location>
        <begin position="32"/>
        <end position="49"/>
    </location>
</feature>
<protein>
    <submittedName>
        <fullName evidence="2">Putative membrane protein</fullName>
    </submittedName>
</protein>
<feature type="transmembrane region" description="Helical" evidence="1">
    <location>
        <begin position="121"/>
        <end position="139"/>
    </location>
</feature>
<dbReference type="EMBL" id="JACHCC010000008">
    <property type="protein sequence ID" value="MBB6500966.1"/>
    <property type="molecule type" value="Genomic_DNA"/>
</dbReference>